<gene>
    <name evidence="3" type="ORF">FPZ42_10885</name>
</gene>
<evidence type="ECO:0000259" key="2">
    <source>
        <dbReference type="Pfam" id="PF14129"/>
    </source>
</evidence>
<organism evidence="3 4">
    <name type="scientific">Mucilaginibacter achroorhodeus</name>
    <dbReference type="NCBI Taxonomy" id="2599294"/>
    <lineage>
        <taxon>Bacteria</taxon>
        <taxon>Pseudomonadati</taxon>
        <taxon>Bacteroidota</taxon>
        <taxon>Sphingobacteriia</taxon>
        <taxon>Sphingobacteriales</taxon>
        <taxon>Sphingobacteriaceae</taxon>
        <taxon>Mucilaginibacter</taxon>
    </lineage>
</organism>
<dbReference type="Proteomes" id="UP000318010">
    <property type="component" value="Unassembled WGS sequence"/>
</dbReference>
<feature type="compositionally biased region" description="Polar residues" evidence="1">
    <location>
        <begin position="154"/>
        <end position="167"/>
    </location>
</feature>
<evidence type="ECO:0000256" key="1">
    <source>
        <dbReference type="SAM" id="MobiDB-lite"/>
    </source>
</evidence>
<keyword evidence="4" id="KW-1185">Reference proteome</keyword>
<feature type="domain" description="DUF4296" evidence="2">
    <location>
        <begin position="58"/>
        <end position="141"/>
    </location>
</feature>
<dbReference type="Pfam" id="PF14129">
    <property type="entry name" value="DUF4296"/>
    <property type="match status" value="1"/>
</dbReference>
<evidence type="ECO:0000313" key="3">
    <source>
        <dbReference type="EMBL" id="TWR26126.1"/>
    </source>
</evidence>
<evidence type="ECO:0000313" key="4">
    <source>
        <dbReference type="Proteomes" id="UP000318010"/>
    </source>
</evidence>
<name>A0A563U451_9SPHI</name>
<dbReference type="InterPro" id="IPR025381">
    <property type="entry name" value="DUF4296"/>
</dbReference>
<accession>A0A563U451</accession>
<feature type="region of interest" description="Disordered" evidence="1">
    <location>
        <begin position="148"/>
        <end position="167"/>
    </location>
</feature>
<dbReference type="AlphaFoldDB" id="A0A563U451"/>
<reference evidence="3 4" key="1">
    <citation type="submission" date="2019-07" db="EMBL/GenBank/DDBJ databases">
        <authorList>
            <person name="Kim J."/>
        </authorList>
    </citation>
    <scope>NUCLEOTIDE SEQUENCE [LARGE SCALE GENOMIC DNA]</scope>
    <source>
        <strain evidence="3 4">MJ1a</strain>
    </source>
</reference>
<dbReference type="OrthoDB" id="678784at2"/>
<sequence length="167" mass="19182">MSHLFARSLFLGSLYYLQCSLIRKFVFKTPLNYRMQKYITLFFSVLLFAACKQASAPPADVVAEPQMVNLLTELHLTDGELYTVTPVADTLYKYGREKYIAVFKKHHISEKQFDDSYKYYTQDPEKIQGIYEKVDKVLKAKLDSITKAGKKPGATQQKPQINAVPQE</sequence>
<protein>
    <submittedName>
        <fullName evidence="3">DUF4296 domain-containing protein</fullName>
    </submittedName>
</protein>
<comment type="caution">
    <text evidence="3">The sequence shown here is derived from an EMBL/GenBank/DDBJ whole genome shotgun (WGS) entry which is preliminary data.</text>
</comment>
<dbReference type="EMBL" id="VOEI01000003">
    <property type="protein sequence ID" value="TWR26126.1"/>
    <property type="molecule type" value="Genomic_DNA"/>
</dbReference>
<proteinExistence type="predicted"/>